<dbReference type="Proteomes" id="UP000452293">
    <property type="component" value="Unassembled WGS sequence"/>
</dbReference>
<evidence type="ECO:0000313" key="4">
    <source>
        <dbReference type="EMBL" id="MZL77846.1"/>
    </source>
</evidence>
<dbReference type="EMBL" id="WWVW01000019">
    <property type="protein sequence ID" value="MZL77846.1"/>
    <property type="molecule type" value="Genomic_DNA"/>
</dbReference>
<keyword evidence="4" id="KW-0418">Kinase</keyword>
<evidence type="ECO:0000313" key="5">
    <source>
        <dbReference type="Proteomes" id="UP000452293"/>
    </source>
</evidence>
<dbReference type="GO" id="GO:0016301">
    <property type="term" value="F:kinase activity"/>
    <property type="evidence" value="ECO:0007669"/>
    <property type="project" value="UniProtKB-KW"/>
</dbReference>
<gene>
    <name evidence="4" type="ORF">GT718_10825</name>
</gene>
<feature type="transmembrane region" description="Helical" evidence="1">
    <location>
        <begin position="298"/>
        <end position="321"/>
    </location>
</feature>
<accession>A0ABW9X787</accession>
<evidence type="ECO:0000259" key="3">
    <source>
        <dbReference type="Pfam" id="PF06580"/>
    </source>
</evidence>
<dbReference type="SUPFAM" id="SSF55874">
    <property type="entry name" value="ATPase domain of HSP90 chaperone/DNA topoisomerase II/histidine kinase"/>
    <property type="match status" value="1"/>
</dbReference>
<dbReference type="Pfam" id="PF06580">
    <property type="entry name" value="His_kinase"/>
    <property type="match status" value="1"/>
</dbReference>
<keyword evidence="1" id="KW-0472">Membrane</keyword>
<dbReference type="InterPro" id="IPR010559">
    <property type="entry name" value="Sig_transdc_His_kin_internal"/>
</dbReference>
<evidence type="ECO:0000256" key="1">
    <source>
        <dbReference type="SAM" id="Phobius"/>
    </source>
</evidence>
<feature type="domain" description="Signal transduction histidine kinase internal region" evidence="3">
    <location>
        <begin position="397"/>
        <end position="474"/>
    </location>
</feature>
<comment type="caution">
    <text evidence="4">The sequence shown here is derived from an EMBL/GenBank/DDBJ whole genome shotgun (WGS) entry which is preliminary data.</text>
</comment>
<dbReference type="Pfam" id="PF02518">
    <property type="entry name" value="HATPase_c"/>
    <property type="match status" value="1"/>
</dbReference>
<sequence>MCTMKFHKCIPPIFSSFRYKLLLAFLIATMVPLISLTFISYHISYNIARDRIIDSAVMTDKQLVSQLNDRLGQVENVADTIQFQMYSLNQPSSNKVDALKKFTTVKNNISLYKSTFDFFHIYVFLQPDQLGSKESLYFFSTDELSAYGLDKNIVSGSGFSSVWIPVSNMPLPKILSTKKSSADVILCVRALKNQATGILEYAYGIALDTSELTTYLQPAALDSRIYSYILTDHGEIAAKNTSSLNLSGISKAQFQKLKKNADSSFHSGEKYYNCCTLSNGWLHVTEIPESYIQGNTHILIRALLITVLIFLLLTVIIVILFSENLTRKITALSYAMEAFQLGYDPEHLSIVTVPHPDDPSRYDEIDRLGITFEDMQHTIAGNLKSIVNLSVNEERLKYQLLQSQINPHFLYNILGSIRTCQSLGKLDIADQMIANLTAFYRLTLRKSKELIPIKDELEIARLYLEMEKLCHKDNLDWEIEAEDGIENFLICKFTLQPFLENSILHGISSGTPAVFISIHVLYGDDTVVISIEDNGAGMDSETLAQLRHAIEHNVIDYEKHFGISNVSSRISNPLYGNGSVRIRSNPGNGTYVTIEFEQMEEDIDEKNNDRR</sequence>
<dbReference type="Gene3D" id="3.30.565.10">
    <property type="entry name" value="Histidine kinase-like ATPase, C-terminal domain"/>
    <property type="match status" value="1"/>
</dbReference>
<dbReference type="PANTHER" id="PTHR34220:SF7">
    <property type="entry name" value="SENSOR HISTIDINE KINASE YPDA"/>
    <property type="match status" value="1"/>
</dbReference>
<keyword evidence="4" id="KW-0808">Transferase</keyword>
<dbReference type="Gene3D" id="6.10.340.10">
    <property type="match status" value="1"/>
</dbReference>
<evidence type="ECO:0000259" key="2">
    <source>
        <dbReference type="Pfam" id="PF02518"/>
    </source>
</evidence>
<keyword evidence="5" id="KW-1185">Reference proteome</keyword>
<protein>
    <submittedName>
        <fullName evidence="4">Sensor histidine kinase</fullName>
    </submittedName>
</protein>
<feature type="transmembrane region" description="Helical" evidence="1">
    <location>
        <begin position="21"/>
        <end position="43"/>
    </location>
</feature>
<feature type="domain" description="Histidine kinase/HSP90-like ATPase" evidence="2">
    <location>
        <begin position="495"/>
        <end position="597"/>
    </location>
</feature>
<dbReference type="PANTHER" id="PTHR34220">
    <property type="entry name" value="SENSOR HISTIDINE KINASE YPDA"/>
    <property type="match status" value="1"/>
</dbReference>
<organism evidence="4 5">
    <name type="scientific">Blautia massiliensis</name>
    <name type="common">ex Durand et al. 2017</name>
    <dbReference type="NCBI Taxonomy" id="1737424"/>
    <lineage>
        <taxon>Bacteria</taxon>
        <taxon>Bacillati</taxon>
        <taxon>Bacillota</taxon>
        <taxon>Clostridia</taxon>
        <taxon>Lachnospirales</taxon>
        <taxon>Lachnospiraceae</taxon>
        <taxon>Blautia</taxon>
    </lineage>
</organism>
<keyword evidence="1" id="KW-1133">Transmembrane helix</keyword>
<name>A0ABW9X787_9FIRM</name>
<reference evidence="4 5" key="1">
    <citation type="journal article" date="2019" name="Nat. Med.">
        <title>A library of human gut bacterial isolates paired with longitudinal multiomics data enables mechanistic microbiome research.</title>
        <authorList>
            <person name="Poyet M."/>
            <person name="Groussin M."/>
            <person name="Gibbons S.M."/>
            <person name="Avila-Pacheco J."/>
            <person name="Jiang X."/>
            <person name="Kearney S.M."/>
            <person name="Perrotta A.R."/>
            <person name="Berdy B."/>
            <person name="Zhao S."/>
            <person name="Lieberman T.D."/>
            <person name="Swanson P.K."/>
            <person name="Smith M."/>
            <person name="Roesemann S."/>
            <person name="Alexander J.E."/>
            <person name="Rich S.A."/>
            <person name="Livny J."/>
            <person name="Vlamakis H."/>
            <person name="Clish C."/>
            <person name="Bullock K."/>
            <person name="Deik A."/>
            <person name="Scott J."/>
            <person name="Pierce K.A."/>
            <person name="Xavier R.J."/>
            <person name="Alm E.J."/>
        </authorList>
    </citation>
    <scope>NUCLEOTIDE SEQUENCE [LARGE SCALE GENOMIC DNA]</scope>
    <source>
        <strain evidence="4 5">BIOML-A1</strain>
    </source>
</reference>
<proteinExistence type="predicted"/>
<keyword evidence="1" id="KW-0812">Transmembrane</keyword>
<dbReference type="InterPro" id="IPR036890">
    <property type="entry name" value="HATPase_C_sf"/>
</dbReference>
<dbReference type="InterPro" id="IPR050640">
    <property type="entry name" value="Bact_2-comp_sensor_kinase"/>
</dbReference>
<dbReference type="InterPro" id="IPR003594">
    <property type="entry name" value="HATPase_dom"/>
</dbReference>